<proteinExistence type="predicted"/>
<dbReference type="EMBL" id="BAABME010001221">
    <property type="protein sequence ID" value="GAA0148317.1"/>
    <property type="molecule type" value="Genomic_DNA"/>
</dbReference>
<reference evidence="1 2" key="1">
    <citation type="submission" date="2024-01" db="EMBL/GenBank/DDBJ databases">
        <title>The complete chloroplast genome sequence of Lithospermum erythrorhizon: insights into the phylogenetic relationship among Boraginaceae species and the maternal lineages of purple gromwells.</title>
        <authorList>
            <person name="Okada T."/>
            <person name="Watanabe K."/>
        </authorList>
    </citation>
    <scope>NUCLEOTIDE SEQUENCE [LARGE SCALE GENOMIC DNA]</scope>
</reference>
<sequence>MEAAYKAKYYPEDSWVKSDTSERLVSPPPQGFEHARVVLLMDVHGKYSDVVIIQQLLLPCEAELVLDMPFPNLEVPDRPIWKRS</sequence>
<evidence type="ECO:0000313" key="2">
    <source>
        <dbReference type="Proteomes" id="UP001454036"/>
    </source>
</evidence>
<evidence type="ECO:0000313" key="1">
    <source>
        <dbReference type="EMBL" id="GAA0148317.1"/>
    </source>
</evidence>
<comment type="caution">
    <text evidence="1">The sequence shown here is derived from an EMBL/GenBank/DDBJ whole genome shotgun (WGS) entry which is preliminary data.</text>
</comment>
<keyword evidence="2" id="KW-1185">Reference proteome</keyword>
<name>A0AAV3PE41_LITER</name>
<gene>
    <name evidence="1" type="ORF">LIER_07794</name>
</gene>
<dbReference type="Proteomes" id="UP001454036">
    <property type="component" value="Unassembled WGS sequence"/>
</dbReference>
<accession>A0AAV3PE41</accession>
<dbReference type="AlphaFoldDB" id="A0AAV3PE41"/>
<organism evidence="1 2">
    <name type="scientific">Lithospermum erythrorhizon</name>
    <name type="common">Purple gromwell</name>
    <name type="synonym">Lithospermum officinale var. erythrorhizon</name>
    <dbReference type="NCBI Taxonomy" id="34254"/>
    <lineage>
        <taxon>Eukaryota</taxon>
        <taxon>Viridiplantae</taxon>
        <taxon>Streptophyta</taxon>
        <taxon>Embryophyta</taxon>
        <taxon>Tracheophyta</taxon>
        <taxon>Spermatophyta</taxon>
        <taxon>Magnoliopsida</taxon>
        <taxon>eudicotyledons</taxon>
        <taxon>Gunneridae</taxon>
        <taxon>Pentapetalae</taxon>
        <taxon>asterids</taxon>
        <taxon>lamiids</taxon>
        <taxon>Boraginales</taxon>
        <taxon>Boraginaceae</taxon>
        <taxon>Boraginoideae</taxon>
        <taxon>Lithospermeae</taxon>
        <taxon>Lithospermum</taxon>
    </lineage>
</organism>
<protein>
    <submittedName>
        <fullName evidence="1">Uncharacterized protein</fullName>
    </submittedName>
</protein>